<dbReference type="InterPro" id="IPR044901">
    <property type="entry name" value="Trehalose_TreZ_E-set_sf"/>
</dbReference>
<evidence type="ECO:0000256" key="15">
    <source>
        <dbReference type="PIRSR" id="PIRSR006337-1"/>
    </source>
</evidence>
<dbReference type="InterPro" id="IPR012768">
    <property type="entry name" value="Trehalose_TreZ"/>
</dbReference>
<keyword evidence="6" id="KW-0963">Cytoplasm</keyword>
<evidence type="ECO:0000313" key="20">
    <source>
        <dbReference type="Proteomes" id="UP000245125"/>
    </source>
</evidence>
<evidence type="ECO:0000256" key="7">
    <source>
        <dbReference type="ARBA" id="ARBA00022801"/>
    </source>
</evidence>
<dbReference type="Gene3D" id="2.60.40.10">
    <property type="entry name" value="Immunoglobulins"/>
    <property type="match status" value="1"/>
</dbReference>
<comment type="subcellular location">
    <subcellularLocation>
        <location evidence="1 15">Cytoplasm</location>
    </subcellularLocation>
</comment>
<evidence type="ECO:0000256" key="14">
    <source>
        <dbReference type="PIRNR" id="PIRNR006337"/>
    </source>
</evidence>
<evidence type="ECO:0000256" key="1">
    <source>
        <dbReference type="ARBA" id="ARBA00004496"/>
    </source>
</evidence>
<comment type="catalytic activity">
    <reaction evidence="12 14">
        <text>hydrolysis of (1-&gt;4)-alpha-D-glucosidic linkage in 4-alpha-D-[(1-&gt;4)-alpha-D-glucanosyl]n trehalose to yield trehalose and (1-&gt;4)-alpha-D-glucan.</text>
        <dbReference type="EC" id="3.2.1.141"/>
    </reaction>
</comment>
<dbReference type="EC" id="3.2.1.141" evidence="4 13"/>
<keyword evidence="7 14" id="KW-0378">Hydrolase</keyword>
<dbReference type="Proteomes" id="UP000245125">
    <property type="component" value="Unassembled WGS sequence"/>
</dbReference>
<dbReference type="InterPro" id="IPR004193">
    <property type="entry name" value="Glyco_hydro_13_N"/>
</dbReference>
<dbReference type="Pfam" id="PF02922">
    <property type="entry name" value="CBM_48"/>
    <property type="match status" value="1"/>
</dbReference>
<dbReference type="GO" id="GO:0005737">
    <property type="term" value="C:cytoplasm"/>
    <property type="evidence" value="ECO:0007669"/>
    <property type="project" value="UniProtKB-SubCell"/>
</dbReference>
<evidence type="ECO:0000256" key="16">
    <source>
        <dbReference type="PIRSR" id="PIRSR006337-2"/>
    </source>
</evidence>
<feature type="binding site" evidence="16">
    <location>
        <begin position="321"/>
        <end position="325"/>
    </location>
    <ligand>
        <name>substrate</name>
    </ligand>
</feature>
<dbReference type="AlphaFoldDB" id="A0A2U3QH06"/>
<evidence type="ECO:0000256" key="17">
    <source>
        <dbReference type="PIRSR" id="PIRSR006337-3"/>
    </source>
</evidence>
<sequence>MQIGPHYRARGGCTFRVWAPLRNKVDLRILLPEERVLPMEKDARGYWWISLEDVLPGTTYRYRLDDKLERPDPASRFQPDGVHGPSGIIDPAAFRWDDGNWRGLPLEEMIIYELHVGTFSPEGTFDAVSSRLDDLKDLGINTIEFMPVAQFPGERNWGYDGTYPFAIQNSYGGPEGLQRTVNECHAKGLAVILDVVYNHLGPEGNYLRDFGPYFTSKYKTPWGDAVNFDDAFSDEVRLFFIENALHLFCDYHVDALRIDAVHGIVDTSAMPFLQELAEKVDAISSLCGRRLYLIAESDLNDVRIIKPQKLGGFGIDAQWCDDYHHAVHALITNERQGYYDDFGELSHLAKALREGYVYSGQYSSFRRKRHGNSSLERPAHQFIVFSQNHDQVGNRAGGERLSSIVSFESLKLSAGIILLSPYIPLLFMGEEYGEDSPFLYFISHSDPSLIESIREGRKEEFREFMWDAKPYDPQEKETFLRSRVHWGKRTSGKHGILLAFYRQLIGLRKELPALATPDKESLDVEENDYTKILSMRRWKNSCQIFLLLNFSKSQQETAVSLPEGLWVKILDSADERWSGPGAMLPPIIKTGDELTMPKESFALFRSTETERGK</sequence>
<keyword evidence="20" id="KW-1185">Reference proteome</keyword>
<protein>
    <recommendedName>
        <fullName evidence="5 13">Malto-oligosyltrehalose trehalohydrolase</fullName>
        <shortName evidence="14">MTHase</shortName>
        <ecNumber evidence="4 13">3.2.1.141</ecNumber>
    </recommendedName>
    <alternativeName>
        <fullName evidence="11 14">4-alpha-D-((1-&gt;4)-alpha-D-glucano)trehalose trehalohydrolase</fullName>
    </alternativeName>
    <alternativeName>
        <fullName evidence="10 14">Maltooligosyl trehalose trehalohydrolase</fullName>
    </alternativeName>
</protein>
<dbReference type="InterPro" id="IPR006047">
    <property type="entry name" value="GH13_cat_dom"/>
</dbReference>
<evidence type="ECO:0000256" key="9">
    <source>
        <dbReference type="ARBA" id="ARBA00023295"/>
    </source>
</evidence>
<evidence type="ECO:0000256" key="5">
    <source>
        <dbReference type="ARBA" id="ARBA00015938"/>
    </source>
</evidence>
<evidence type="ECO:0000256" key="12">
    <source>
        <dbReference type="ARBA" id="ARBA00034013"/>
    </source>
</evidence>
<dbReference type="CDD" id="cd02853">
    <property type="entry name" value="E_set_MTHase_like_N"/>
    <property type="match status" value="1"/>
</dbReference>
<gene>
    <name evidence="19" type="primary">treZ</name>
    <name evidence="19" type="ORF">NBG4_30019</name>
</gene>
<organism evidence="19 20">
    <name type="scientific">Candidatus Sulfobium mesophilum</name>
    <dbReference type="NCBI Taxonomy" id="2016548"/>
    <lineage>
        <taxon>Bacteria</taxon>
        <taxon>Pseudomonadati</taxon>
        <taxon>Nitrospirota</taxon>
        <taxon>Nitrospiria</taxon>
        <taxon>Nitrospirales</taxon>
        <taxon>Nitrospiraceae</taxon>
        <taxon>Candidatus Sulfobium</taxon>
    </lineage>
</organism>
<dbReference type="Gene3D" id="3.20.20.80">
    <property type="entry name" value="Glycosidases"/>
    <property type="match status" value="1"/>
</dbReference>
<dbReference type="GO" id="GO:0005992">
    <property type="term" value="P:trehalose biosynthetic process"/>
    <property type="evidence" value="ECO:0007669"/>
    <property type="project" value="UniProtKB-UniRule"/>
</dbReference>
<evidence type="ECO:0000259" key="18">
    <source>
        <dbReference type="SMART" id="SM00642"/>
    </source>
</evidence>
<dbReference type="GO" id="GO:0033942">
    <property type="term" value="F:4-alpha-D-(1-&gt;4)-alpha-D-glucanotrehalose trehalohydrolase activity"/>
    <property type="evidence" value="ECO:0007669"/>
    <property type="project" value="UniProtKB-EC"/>
</dbReference>
<evidence type="ECO:0000256" key="6">
    <source>
        <dbReference type="ARBA" id="ARBA00022490"/>
    </source>
</evidence>
<dbReference type="OrthoDB" id="9800174at2"/>
<dbReference type="InterPro" id="IPR013783">
    <property type="entry name" value="Ig-like_fold"/>
</dbReference>
<evidence type="ECO:0000256" key="2">
    <source>
        <dbReference type="ARBA" id="ARBA00005199"/>
    </source>
</evidence>
<dbReference type="SMART" id="SM00642">
    <property type="entry name" value="Aamy"/>
    <property type="match status" value="1"/>
</dbReference>
<dbReference type="SUPFAM" id="SSF51445">
    <property type="entry name" value="(Trans)glycosidases"/>
    <property type="match status" value="1"/>
</dbReference>
<dbReference type="InterPro" id="IPR014756">
    <property type="entry name" value="Ig_E-set"/>
</dbReference>
<dbReference type="CDD" id="cd11325">
    <property type="entry name" value="AmyAc_GTHase"/>
    <property type="match status" value="1"/>
</dbReference>
<dbReference type="PANTHER" id="PTHR43651:SF11">
    <property type="entry name" value="MALTO-OLIGOSYLTREHALOSE TREHALOHYDROLASE"/>
    <property type="match status" value="1"/>
</dbReference>
<comment type="similarity">
    <text evidence="3 14">Belongs to the glycosyl hydrolase 13 family.</text>
</comment>
<dbReference type="Pfam" id="PF00128">
    <property type="entry name" value="Alpha-amylase"/>
    <property type="match status" value="1"/>
</dbReference>
<feature type="domain" description="Glycosyl hydrolase family 13 catalytic" evidence="18">
    <location>
        <begin position="88"/>
        <end position="457"/>
    </location>
</feature>
<feature type="site" description="Transition state stabilizer" evidence="17">
    <location>
        <position position="390"/>
    </location>
</feature>
<feature type="active site" description="Proton donor" evidence="15">
    <location>
        <position position="296"/>
    </location>
</feature>
<evidence type="ECO:0000256" key="11">
    <source>
        <dbReference type="ARBA" id="ARBA00033284"/>
    </source>
</evidence>
<evidence type="ECO:0000256" key="4">
    <source>
        <dbReference type="ARBA" id="ARBA00012268"/>
    </source>
</evidence>
<dbReference type="InterPro" id="IPR017853">
    <property type="entry name" value="GH"/>
</dbReference>
<feature type="binding site" evidence="16">
    <location>
        <begin position="257"/>
        <end position="262"/>
    </location>
    <ligand>
        <name>substrate</name>
    </ligand>
</feature>
<name>A0A2U3QH06_9BACT</name>
<evidence type="ECO:0000256" key="3">
    <source>
        <dbReference type="ARBA" id="ARBA00008061"/>
    </source>
</evidence>
<dbReference type="SUPFAM" id="SSF81296">
    <property type="entry name" value="E set domains"/>
    <property type="match status" value="1"/>
</dbReference>
<dbReference type="NCBIfam" id="TIGR02402">
    <property type="entry name" value="trehalose_TreZ"/>
    <property type="match status" value="1"/>
</dbReference>
<dbReference type="UniPathway" id="UPA00299"/>
<evidence type="ECO:0000256" key="10">
    <source>
        <dbReference type="ARBA" id="ARBA00032057"/>
    </source>
</evidence>
<dbReference type="PANTHER" id="PTHR43651">
    <property type="entry name" value="1,4-ALPHA-GLUCAN-BRANCHING ENZYME"/>
    <property type="match status" value="1"/>
</dbReference>
<evidence type="ECO:0000313" key="19">
    <source>
        <dbReference type="EMBL" id="SPQ00625.1"/>
    </source>
</evidence>
<keyword evidence="9 14" id="KW-0326">Glycosidase</keyword>
<feature type="binding site" evidence="16">
    <location>
        <begin position="389"/>
        <end position="394"/>
    </location>
    <ligand>
        <name>substrate</name>
    </ligand>
</feature>
<accession>A0A2U3QH06</accession>
<feature type="active site" description="Nucleophile" evidence="15">
    <location>
        <position position="259"/>
    </location>
</feature>
<dbReference type="Gene3D" id="1.10.10.760">
    <property type="entry name" value="E-set domains of sugar-utilizing enzymes"/>
    <property type="match status" value="1"/>
</dbReference>
<reference evidence="20" key="1">
    <citation type="submission" date="2018-03" db="EMBL/GenBank/DDBJ databases">
        <authorList>
            <person name="Zecchin S."/>
        </authorList>
    </citation>
    <scope>NUCLEOTIDE SEQUENCE [LARGE SCALE GENOMIC DNA]</scope>
</reference>
<evidence type="ECO:0000256" key="13">
    <source>
        <dbReference type="NCBIfam" id="TIGR02402"/>
    </source>
</evidence>
<keyword evidence="8" id="KW-0119">Carbohydrate metabolism</keyword>
<dbReference type="PIRSF" id="PIRSF006337">
    <property type="entry name" value="Trehalose_TreZ"/>
    <property type="match status" value="1"/>
</dbReference>
<proteinExistence type="inferred from homology"/>
<dbReference type="EMBL" id="OUUY01000075">
    <property type="protein sequence ID" value="SPQ00625.1"/>
    <property type="molecule type" value="Genomic_DNA"/>
</dbReference>
<evidence type="ECO:0000256" key="8">
    <source>
        <dbReference type="ARBA" id="ARBA00023277"/>
    </source>
</evidence>
<comment type="pathway">
    <text evidence="2 14">Glycan biosynthesis; trehalose biosynthesis.</text>
</comment>